<dbReference type="HOGENOM" id="CLU_2442193_0_0_1"/>
<reference evidence="2" key="1">
    <citation type="journal article" date="2011" name="PLoS Genet.">
        <title>Genomic analysis of the necrotrophic fungal pathogens Sclerotinia sclerotiorum and Botrytis cinerea.</title>
        <authorList>
            <person name="Amselem J."/>
            <person name="Cuomo C.A."/>
            <person name="van Kan J.A."/>
            <person name="Viaud M."/>
            <person name="Benito E.P."/>
            <person name="Couloux A."/>
            <person name="Coutinho P.M."/>
            <person name="de Vries R.P."/>
            <person name="Dyer P.S."/>
            <person name="Fillinger S."/>
            <person name="Fournier E."/>
            <person name="Gout L."/>
            <person name="Hahn M."/>
            <person name="Kohn L."/>
            <person name="Lapalu N."/>
            <person name="Plummer K.M."/>
            <person name="Pradier J.M."/>
            <person name="Quevillon E."/>
            <person name="Sharon A."/>
            <person name="Simon A."/>
            <person name="ten Have A."/>
            <person name="Tudzynski B."/>
            <person name="Tudzynski P."/>
            <person name="Wincker P."/>
            <person name="Andrew M."/>
            <person name="Anthouard V."/>
            <person name="Beever R.E."/>
            <person name="Beffa R."/>
            <person name="Benoit I."/>
            <person name="Bouzid O."/>
            <person name="Brault B."/>
            <person name="Chen Z."/>
            <person name="Choquer M."/>
            <person name="Collemare J."/>
            <person name="Cotton P."/>
            <person name="Danchin E.G."/>
            <person name="Da Silva C."/>
            <person name="Gautier A."/>
            <person name="Giraud C."/>
            <person name="Giraud T."/>
            <person name="Gonzalez C."/>
            <person name="Grossetete S."/>
            <person name="Guldener U."/>
            <person name="Henrissat B."/>
            <person name="Howlett B.J."/>
            <person name="Kodira C."/>
            <person name="Kretschmer M."/>
            <person name="Lappartient A."/>
            <person name="Leroch M."/>
            <person name="Levis C."/>
            <person name="Mauceli E."/>
            <person name="Neuveglise C."/>
            <person name="Oeser B."/>
            <person name="Pearson M."/>
            <person name="Poulain J."/>
            <person name="Poussereau N."/>
            <person name="Quesneville H."/>
            <person name="Rascle C."/>
            <person name="Schumacher J."/>
            <person name="Segurens B."/>
            <person name="Sexton A."/>
            <person name="Silva E."/>
            <person name="Sirven C."/>
            <person name="Soanes D.M."/>
            <person name="Talbot N.J."/>
            <person name="Templeton M."/>
            <person name="Yandava C."/>
            <person name="Yarden O."/>
            <person name="Zeng Q."/>
            <person name="Rollins J.A."/>
            <person name="Lebrun M.H."/>
            <person name="Dickman M."/>
        </authorList>
    </citation>
    <scope>NUCLEOTIDE SEQUENCE [LARGE SCALE GENOMIC DNA]</scope>
    <source>
        <strain evidence="2">ATCC 18683 / 1980 / Ss-1</strain>
    </source>
</reference>
<accession>A7ECV0</accession>
<organism evidence="1 2">
    <name type="scientific">Sclerotinia sclerotiorum (strain ATCC 18683 / 1980 / Ss-1)</name>
    <name type="common">White mold</name>
    <name type="synonym">Whetzelinia sclerotiorum</name>
    <dbReference type="NCBI Taxonomy" id="665079"/>
    <lineage>
        <taxon>Eukaryota</taxon>
        <taxon>Fungi</taxon>
        <taxon>Dikarya</taxon>
        <taxon>Ascomycota</taxon>
        <taxon>Pezizomycotina</taxon>
        <taxon>Leotiomycetes</taxon>
        <taxon>Helotiales</taxon>
        <taxon>Sclerotiniaceae</taxon>
        <taxon>Sclerotinia</taxon>
    </lineage>
</organism>
<evidence type="ECO:0000313" key="1">
    <source>
        <dbReference type="EMBL" id="EDO00666.1"/>
    </source>
</evidence>
<dbReference type="KEGG" id="ssl:SS1G_03139"/>
<dbReference type="GeneID" id="5491572"/>
<dbReference type="EMBL" id="CH476624">
    <property type="protein sequence ID" value="EDO00666.1"/>
    <property type="molecule type" value="Genomic_DNA"/>
</dbReference>
<dbReference type="RefSeq" id="XP_001595051.1">
    <property type="nucleotide sequence ID" value="XM_001595001.1"/>
</dbReference>
<gene>
    <name evidence="1" type="ORF">SS1G_03139</name>
</gene>
<evidence type="ECO:0000313" key="2">
    <source>
        <dbReference type="Proteomes" id="UP000001312"/>
    </source>
</evidence>
<proteinExistence type="predicted"/>
<sequence length="90" mass="9594">MTRFAGRGLETANLIGVDLLRELWTDLDEPAGSQPLILSEFRLCACLLNGVVSGLGKALWSCPCGVTKNPSGEAVLELCKLMVSESSEVL</sequence>
<name>A7ECV0_SCLS1</name>
<dbReference type="Proteomes" id="UP000001312">
    <property type="component" value="Unassembled WGS sequence"/>
</dbReference>
<keyword evidence="2" id="KW-1185">Reference proteome</keyword>
<dbReference type="AlphaFoldDB" id="A7ECV0"/>
<protein>
    <submittedName>
        <fullName evidence="1">Uncharacterized protein</fullName>
    </submittedName>
</protein>
<dbReference type="InParanoid" id="A7ECV0"/>